<dbReference type="SMART" id="SM00181">
    <property type="entry name" value="EGF"/>
    <property type="match status" value="2"/>
</dbReference>
<dbReference type="EMBL" id="CAJNOQ010003626">
    <property type="protein sequence ID" value="CAF1021666.1"/>
    <property type="molecule type" value="Genomic_DNA"/>
</dbReference>
<dbReference type="EMBL" id="CAJNOK010001278">
    <property type="protein sequence ID" value="CAF0803108.1"/>
    <property type="molecule type" value="Genomic_DNA"/>
</dbReference>
<feature type="disulfide bond" evidence="4">
    <location>
        <begin position="29"/>
        <end position="38"/>
    </location>
</feature>
<protein>
    <recommendedName>
        <fullName evidence="5">EGF-like domain-containing protein</fullName>
    </recommendedName>
</protein>
<feature type="domain" description="EGF-like" evidence="5">
    <location>
        <begin position="1"/>
        <end position="39"/>
    </location>
</feature>
<evidence type="ECO:0000313" key="10">
    <source>
        <dbReference type="Proteomes" id="UP000663829"/>
    </source>
</evidence>
<dbReference type="CDD" id="cd00054">
    <property type="entry name" value="EGF_CA"/>
    <property type="match status" value="1"/>
</dbReference>
<dbReference type="EMBL" id="CAJOBC010003626">
    <property type="protein sequence ID" value="CAF3793086.1"/>
    <property type="molecule type" value="Genomic_DNA"/>
</dbReference>
<dbReference type="AlphaFoldDB" id="A0A814IA65"/>
<evidence type="ECO:0000259" key="5">
    <source>
        <dbReference type="PROSITE" id="PS50026"/>
    </source>
</evidence>
<keyword evidence="1 4" id="KW-0245">EGF-like domain</keyword>
<evidence type="ECO:0000313" key="8">
    <source>
        <dbReference type="EMBL" id="CAF3586616.1"/>
    </source>
</evidence>
<dbReference type="EMBL" id="CAJOBA010001279">
    <property type="protein sequence ID" value="CAF3586616.1"/>
    <property type="molecule type" value="Genomic_DNA"/>
</dbReference>
<keyword evidence="10" id="KW-1185">Reference proteome</keyword>
<accession>A0A814IA65</accession>
<evidence type="ECO:0000313" key="7">
    <source>
        <dbReference type="EMBL" id="CAF1021666.1"/>
    </source>
</evidence>
<evidence type="ECO:0000256" key="3">
    <source>
        <dbReference type="ARBA" id="ARBA00023157"/>
    </source>
</evidence>
<gene>
    <name evidence="7" type="ORF">GPM918_LOCUS14815</name>
    <name evidence="6" type="ORF">OVA965_LOCUS4751</name>
    <name evidence="9" type="ORF">SRO942_LOCUS14815</name>
    <name evidence="8" type="ORF">TMI583_LOCUS4751</name>
</gene>
<evidence type="ECO:0000256" key="1">
    <source>
        <dbReference type="ARBA" id="ARBA00022536"/>
    </source>
</evidence>
<dbReference type="PROSITE" id="PS00022">
    <property type="entry name" value="EGF_1"/>
    <property type="match status" value="2"/>
</dbReference>
<dbReference type="Proteomes" id="UP000663829">
    <property type="component" value="Unassembled WGS sequence"/>
</dbReference>
<dbReference type="Pfam" id="PF00008">
    <property type="entry name" value="EGF"/>
    <property type="match status" value="1"/>
</dbReference>
<organism evidence="7 10">
    <name type="scientific">Didymodactylos carnosus</name>
    <dbReference type="NCBI Taxonomy" id="1234261"/>
    <lineage>
        <taxon>Eukaryota</taxon>
        <taxon>Metazoa</taxon>
        <taxon>Spiralia</taxon>
        <taxon>Gnathifera</taxon>
        <taxon>Rotifera</taxon>
        <taxon>Eurotatoria</taxon>
        <taxon>Bdelloidea</taxon>
        <taxon>Philodinida</taxon>
        <taxon>Philodinidae</taxon>
        <taxon>Didymodactylos</taxon>
    </lineage>
</organism>
<dbReference type="InterPro" id="IPR000742">
    <property type="entry name" value="EGF"/>
</dbReference>
<dbReference type="Proteomes" id="UP000682733">
    <property type="component" value="Unassembled WGS sequence"/>
</dbReference>
<dbReference type="InterPro" id="IPR051022">
    <property type="entry name" value="Notch_Cell-Fate_Det"/>
</dbReference>
<evidence type="ECO:0000313" key="9">
    <source>
        <dbReference type="EMBL" id="CAF3793086.1"/>
    </source>
</evidence>
<proteinExistence type="predicted"/>
<evidence type="ECO:0000256" key="4">
    <source>
        <dbReference type="PROSITE-ProRule" id="PRU00076"/>
    </source>
</evidence>
<keyword evidence="2" id="KW-0677">Repeat</keyword>
<feature type="disulfide bond" evidence="4">
    <location>
        <begin position="72"/>
        <end position="81"/>
    </location>
</feature>
<evidence type="ECO:0000256" key="2">
    <source>
        <dbReference type="ARBA" id="ARBA00022737"/>
    </source>
</evidence>
<comment type="caution">
    <text evidence="4">Lacks conserved residue(s) required for the propagation of feature annotation.</text>
</comment>
<feature type="domain" description="EGF-like" evidence="5">
    <location>
        <begin position="41"/>
        <end position="82"/>
    </location>
</feature>
<dbReference type="Proteomes" id="UP000677228">
    <property type="component" value="Unassembled WGS sequence"/>
</dbReference>
<dbReference type="Proteomes" id="UP000681722">
    <property type="component" value="Unassembled WGS sequence"/>
</dbReference>
<dbReference type="PANTHER" id="PTHR24049">
    <property type="entry name" value="CRUMBS FAMILY MEMBER"/>
    <property type="match status" value="1"/>
</dbReference>
<keyword evidence="3 4" id="KW-1015">Disulfide bond</keyword>
<dbReference type="SUPFAM" id="SSF57196">
    <property type="entry name" value="EGF/Laminin"/>
    <property type="match status" value="1"/>
</dbReference>
<evidence type="ECO:0000313" key="6">
    <source>
        <dbReference type="EMBL" id="CAF0803108.1"/>
    </source>
</evidence>
<reference evidence="7" key="1">
    <citation type="submission" date="2021-02" db="EMBL/GenBank/DDBJ databases">
        <authorList>
            <person name="Nowell W R."/>
        </authorList>
    </citation>
    <scope>NUCLEOTIDE SEQUENCE</scope>
</reference>
<dbReference type="PROSITE" id="PS50026">
    <property type="entry name" value="EGF_3"/>
    <property type="match status" value="2"/>
</dbReference>
<dbReference type="OrthoDB" id="10055367at2759"/>
<sequence>MSNECAPSAICRPGGRGILTNNQRPSCICPANTFGGSCHIIVNSCAPNPCLNSGVCYTSYEHNSIEDYICICKNHFSGNQCQKMRTPISVQLNNELVDTGAVASTIQFYDYDLFKLNVILIHQYVYSSTPQHLILYHDLPRAPFLCIMKTYGKDAQLDIPHYFVLYIQHNMTDINITSGLMEENSCPDVRQLWHLIESSMLSQYSDELSTLTVYNT</sequence>
<dbReference type="Gene3D" id="2.10.25.10">
    <property type="entry name" value="Laminin"/>
    <property type="match status" value="1"/>
</dbReference>
<name>A0A814IA65_9BILA</name>
<comment type="caution">
    <text evidence="7">The sequence shown here is derived from an EMBL/GenBank/DDBJ whole genome shotgun (WGS) entry which is preliminary data.</text>
</comment>